<dbReference type="Proteomes" id="UP000001955">
    <property type="component" value="Chromosome"/>
</dbReference>
<dbReference type="PRINTS" id="PR01277">
    <property type="entry name" value="CHANNELTSX"/>
</dbReference>
<evidence type="ECO:0000313" key="7">
    <source>
        <dbReference type="EMBL" id="AFJ47981.1"/>
    </source>
</evidence>
<dbReference type="eggNOG" id="COG3248">
    <property type="taxonomic scope" value="Bacteria"/>
</dbReference>
<evidence type="ECO:0000256" key="2">
    <source>
        <dbReference type="ARBA" id="ARBA00008728"/>
    </source>
</evidence>
<keyword evidence="4" id="KW-0732">Signal</keyword>
<dbReference type="STRING" id="630626.EBL_c29110"/>
<protein>
    <recommendedName>
        <fullName evidence="3">Nucleoside-specific channel-forming protein Tsx</fullName>
    </recommendedName>
</protein>
<accession>I2BBS7</accession>
<keyword evidence="5" id="KW-0472">Membrane</keyword>
<dbReference type="PATRIC" id="fig|630626.3.peg.2826"/>
<evidence type="ECO:0000256" key="4">
    <source>
        <dbReference type="ARBA" id="ARBA00022729"/>
    </source>
</evidence>
<comment type="subcellular location">
    <subcellularLocation>
        <location evidence="1">Cell outer membrane</location>
        <topology evidence="1">Multi-pass membrane protein</topology>
    </subcellularLocation>
</comment>
<proteinExistence type="inferred from homology"/>
<dbReference type="AlphaFoldDB" id="I2BBS7"/>
<dbReference type="HOGENOM" id="CLU_073836_0_0_6"/>
<evidence type="ECO:0000256" key="1">
    <source>
        <dbReference type="ARBA" id="ARBA00004571"/>
    </source>
</evidence>
<dbReference type="InterPro" id="IPR018013">
    <property type="entry name" value="Channel_Tsx-like"/>
</dbReference>
<dbReference type="NCBIfam" id="NF011686">
    <property type="entry name" value="PRK15106.1"/>
    <property type="match status" value="1"/>
</dbReference>
<dbReference type="SUPFAM" id="SSF111364">
    <property type="entry name" value="Tsx-like channel"/>
    <property type="match status" value="1"/>
</dbReference>
<evidence type="ECO:0000256" key="3">
    <source>
        <dbReference type="ARBA" id="ARBA00014794"/>
    </source>
</evidence>
<name>I2BBS7_SHIBC</name>
<keyword evidence="8" id="KW-1185">Reference proteome</keyword>
<sequence>MIFIIEPGTSQSKNWSFCTGATPVPQVSPTNYSGKKMKNTLLAAGTVLALSGTSGALAADNQNEYLSDWWHQSVNVVSSYHTRFGPQLRNDTYLEYEAFAKKDWFDFYGYVDAPRFFGGDGNSTGIWNHGSPLFMEIEPRFSIDKLTGLDLSFGPFKEWYFANNYIYDMGRNKDGRQSTWYMGLGTDIETGLPIGLSLNIYAKYQWQNYGAANENEWDGYRFKVKYFVPITSLWGGNLTYIGFTNIDWDSELDKTGGSDLNGGKMRTSNSVASSHILALNYDHWHYSVVARYFHNGGQWNDNAELNFGNGNFNVRSTGWGGYLVVGYNF</sequence>
<keyword evidence="6" id="KW-0998">Cell outer membrane</keyword>
<evidence type="ECO:0000313" key="8">
    <source>
        <dbReference type="Proteomes" id="UP000001955"/>
    </source>
</evidence>
<evidence type="ECO:0000256" key="5">
    <source>
        <dbReference type="ARBA" id="ARBA00023136"/>
    </source>
</evidence>
<dbReference type="Gene3D" id="2.40.230.20">
    <property type="entry name" value="Nucleoside-specific channel-forming protein, Tsx-like"/>
    <property type="match status" value="1"/>
</dbReference>
<dbReference type="GO" id="GO:0005337">
    <property type="term" value="F:nucleoside transmembrane transporter activity"/>
    <property type="evidence" value="ECO:0007669"/>
    <property type="project" value="InterPro"/>
</dbReference>
<dbReference type="EMBL" id="CP001560">
    <property type="protein sequence ID" value="AFJ47981.1"/>
    <property type="molecule type" value="Genomic_DNA"/>
</dbReference>
<reference evidence="7 8" key="1">
    <citation type="journal article" date="2012" name="J. Bacteriol.">
        <title>Complete genome sequence of the B12-producing Shimwellia blattae strain DSM 4481, isolated from a cockroach.</title>
        <authorList>
            <person name="Brzuszkiewicz E."/>
            <person name="Waschkowitz T."/>
            <person name="Wiezer A."/>
            <person name="Daniel R."/>
        </authorList>
    </citation>
    <scope>NUCLEOTIDE SEQUENCE [LARGE SCALE GENOMIC DNA]</scope>
    <source>
        <strain evidence="8">ATCC 29907 / DSM 4481 / JCM 1650 / NBRC 105725 / CDC 9005-74</strain>
    </source>
</reference>
<dbReference type="InterPro" id="IPR036777">
    <property type="entry name" value="Channel_Tsx-like_sf"/>
</dbReference>
<comment type="similarity">
    <text evidence="2">Belongs to the nucleoside-specific channel-forming outer membrane porin (Tsx) (TC 1.B.10) family.</text>
</comment>
<evidence type="ECO:0000256" key="6">
    <source>
        <dbReference type="ARBA" id="ARBA00023237"/>
    </source>
</evidence>
<dbReference type="GO" id="GO:0009279">
    <property type="term" value="C:cell outer membrane"/>
    <property type="evidence" value="ECO:0007669"/>
    <property type="project" value="UniProtKB-SubCell"/>
</dbReference>
<dbReference type="InterPro" id="IPR003055">
    <property type="entry name" value="Channel_Tsx"/>
</dbReference>
<dbReference type="Pfam" id="PF03502">
    <property type="entry name" value="Channel_Tsx"/>
    <property type="match status" value="1"/>
</dbReference>
<gene>
    <name evidence="7" type="primary">tsx</name>
    <name evidence="7" type="ordered locus">EBL_c29110</name>
</gene>
<organism evidence="7 8">
    <name type="scientific">Shimwellia blattae (strain ATCC 29907 / DSM 4481 / JCM 1650 / NBRC 105725 / CDC 9005-74)</name>
    <name type="common">Escherichia blattae</name>
    <dbReference type="NCBI Taxonomy" id="630626"/>
    <lineage>
        <taxon>Bacteria</taxon>
        <taxon>Pseudomonadati</taxon>
        <taxon>Pseudomonadota</taxon>
        <taxon>Gammaproteobacteria</taxon>
        <taxon>Enterobacterales</taxon>
        <taxon>Enterobacteriaceae</taxon>
        <taxon>Shimwellia</taxon>
    </lineage>
</organism>
<dbReference type="KEGG" id="ebt:EBL_c29110"/>